<dbReference type="RefSeq" id="WP_309971436.1">
    <property type="nucleotide sequence ID" value="NZ_JAVDWH010000001.1"/>
</dbReference>
<accession>A0ABU1UQV2</accession>
<protein>
    <submittedName>
        <fullName evidence="1">Molybdopterin converting factor small subunit</fullName>
    </submittedName>
</protein>
<gene>
    <name evidence="1" type="ORF">J2X11_002409</name>
</gene>
<dbReference type="Gene3D" id="3.10.20.30">
    <property type="match status" value="1"/>
</dbReference>
<dbReference type="Proteomes" id="UP001257739">
    <property type="component" value="Unassembled WGS sequence"/>
</dbReference>
<dbReference type="SUPFAM" id="SSF54285">
    <property type="entry name" value="MoaD/ThiS"/>
    <property type="match status" value="1"/>
</dbReference>
<sequence>MIQVRFFAGAREAAGVASESRSEASVGELREGLVRDHPALGPILGHCAVLVDGSRRPDDHSLAEAELADVLPPFAGG</sequence>
<dbReference type="CDD" id="cd00754">
    <property type="entry name" value="Ubl_MoaD"/>
    <property type="match status" value="1"/>
</dbReference>
<dbReference type="InterPro" id="IPR016155">
    <property type="entry name" value="Mopterin_synth/thiamin_S_b"/>
</dbReference>
<reference evidence="1 2" key="1">
    <citation type="submission" date="2023-07" db="EMBL/GenBank/DDBJ databases">
        <title>Sorghum-associated microbial communities from plants grown in Nebraska, USA.</title>
        <authorList>
            <person name="Schachtman D."/>
        </authorList>
    </citation>
    <scope>NUCLEOTIDE SEQUENCE [LARGE SCALE GENOMIC DNA]</scope>
    <source>
        <strain evidence="1 2">BE248</strain>
    </source>
</reference>
<dbReference type="InterPro" id="IPR003749">
    <property type="entry name" value="ThiS/MoaD-like"/>
</dbReference>
<name>A0ABU1UQV2_9ACTN</name>
<evidence type="ECO:0000313" key="2">
    <source>
        <dbReference type="Proteomes" id="UP001257739"/>
    </source>
</evidence>
<proteinExistence type="predicted"/>
<dbReference type="Pfam" id="PF02597">
    <property type="entry name" value="ThiS"/>
    <property type="match status" value="1"/>
</dbReference>
<evidence type="ECO:0000313" key="1">
    <source>
        <dbReference type="EMBL" id="MDR7087570.1"/>
    </source>
</evidence>
<organism evidence="1 2">
    <name type="scientific">Aeromicrobium panaciterrae</name>
    <dbReference type="NCBI Taxonomy" id="363861"/>
    <lineage>
        <taxon>Bacteria</taxon>
        <taxon>Bacillati</taxon>
        <taxon>Actinomycetota</taxon>
        <taxon>Actinomycetes</taxon>
        <taxon>Propionibacteriales</taxon>
        <taxon>Nocardioidaceae</taxon>
        <taxon>Aeromicrobium</taxon>
    </lineage>
</organism>
<dbReference type="InterPro" id="IPR012675">
    <property type="entry name" value="Beta-grasp_dom_sf"/>
</dbReference>
<comment type="caution">
    <text evidence="1">The sequence shown here is derived from an EMBL/GenBank/DDBJ whole genome shotgun (WGS) entry which is preliminary data.</text>
</comment>
<keyword evidence="2" id="KW-1185">Reference proteome</keyword>
<dbReference type="EMBL" id="JAVDWH010000001">
    <property type="protein sequence ID" value="MDR7087570.1"/>
    <property type="molecule type" value="Genomic_DNA"/>
</dbReference>